<accession>Q6N0S9</accession>
<dbReference type="InterPro" id="IPR006143">
    <property type="entry name" value="RND_pump_MFP"/>
</dbReference>
<comment type="similarity">
    <text evidence="1">Belongs to the membrane fusion protein (MFP) (TC 8.A.1) family.</text>
</comment>
<evidence type="ECO:0000313" key="3">
    <source>
        <dbReference type="EMBL" id="CAE30122.1"/>
    </source>
</evidence>
<dbReference type="eggNOG" id="COG0845">
    <property type="taxonomic scope" value="Bacteria"/>
</dbReference>
<evidence type="ECO:0000256" key="1">
    <source>
        <dbReference type="ARBA" id="ARBA00009477"/>
    </source>
</evidence>
<dbReference type="InterPro" id="IPR058627">
    <property type="entry name" value="MdtA-like_C"/>
</dbReference>
<dbReference type="Gene3D" id="2.40.30.170">
    <property type="match status" value="1"/>
</dbReference>
<name>Q6N0S9_RHOPA</name>
<dbReference type="GO" id="GO:0015562">
    <property type="term" value="F:efflux transmembrane transporter activity"/>
    <property type="evidence" value="ECO:0007669"/>
    <property type="project" value="TreeGrafter"/>
</dbReference>
<sequence>MRTGKITTSGKRVSAAWMASGRGSTMTRLTADPLRLGSDLQRATLLALAISCTLASPVRAQGSEAAAQTVTVFPAAKACFPAVVEVSGFLIPRDEVPVRPDRPGAKISDVLVDPGETVSQGQALAKLDGGSTVQAPVAGLVSASTALIGAPASPKGEALFTIVTRGEFDLVGQVPTRDMPRLSVGQTATVKVVGDKNKMQGKVRRVSATVEPKTQLGNVFVGISSDKRLLANASGRATIKTGESCNISVPLTAVIYNPVGTIVQVVRRQVVETRRVEIGLMNGGNVEIREGLKEGDIVVERAGALLREGDAVRPVLAAGASAK</sequence>
<dbReference type="GO" id="GO:1990281">
    <property type="term" value="C:efflux pump complex"/>
    <property type="evidence" value="ECO:0007669"/>
    <property type="project" value="TreeGrafter"/>
</dbReference>
<gene>
    <name evidence="3" type="ordered locus">RPA4682</name>
</gene>
<dbReference type="HOGENOM" id="CLU_018816_7_0_5"/>
<evidence type="ECO:0000259" key="2">
    <source>
        <dbReference type="Pfam" id="PF25967"/>
    </source>
</evidence>
<organism evidence="3">
    <name type="scientific">Rhodopseudomonas palustris (strain ATCC BAA-98 / CGA009)</name>
    <dbReference type="NCBI Taxonomy" id="258594"/>
    <lineage>
        <taxon>Bacteria</taxon>
        <taxon>Pseudomonadati</taxon>
        <taxon>Pseudomonadota</taxon>
        <taxon>Alphaproteobacteria</taxon>
        <taxon>Hyphomicrobiales</taxon>
        <taxon>Nitrobacteraceae</taxon>
        <taxon>Rhodopseudomonas</taxon>
    </lineage>
</organism>
<dbReference type="Gene3D" id="2.40.420.20">
    <property type="match status" value="1"/>
</dbReference>
<dbReference type="AlphaFoldDB" id="Q6N0S9"/>
<reference evidence="3" key="1">
    <citation type="journal article" date="2004" name="Nat. Biotechnol.">
        <title>Complete genome sequence of the metabolically versatile photosynthetic bacterium Rhodopseudomonas palustris.</title>
        <authorList>
            <person name="Larimer F.W."/>
            <person name="Chain P."/>
            <person name="Hauser L."/>
            <person name="Lamerdin J."/>
            <person name="Malfatti S."/>
            <person name="Do L."/>
            <person name="Land M.L."/>
            <person name="Pelletier D.A."/>
            <person name="Beatty J.T."/>
            <person name="Lang A.S."/>
            <person name="Tabita F.R."/>
            <person name="Gibson J.L."/>
            <person name="Hanson T.E."/>
            <person name="Bobst C."/>
            <person name="Torres J.L."/>
            <person name="Peres C."/>
            <person name="Harrison F.H."/>
            <person name="Gibson J."/>
            <person name="Harwood C.S."/>
        </authorList>
    </citation>
    <scope>NUCLEOTIDE SEQUENCE [LARGE SCALE GENOMIC DNA]</scope>
    <source>
        <strain evidence="3">CGA009</strain>
    </source>
</reference>
<dbReference type="PANTHER" id="PTHR30469:SF15">
    <property type="entry name" value="HLYD FAMILY OF SECRETION PROTEINS"/>
    <property type="match status" value="1"/>
</dbReference>
<dbReference type="PANTHER" id="PTHR30469">
    <property type="entry name" value="MULTIDRUG RESISTANCE PROTEIN MDTA"/>
    <property type="match status" value="1"/>
</dbReference>
<dbReference type="STRING" id="258594.RPA4682"/>
<dbReference type="Pfam" id="PF25967">
    <property type="entry name" value="RND-MFP_C"/>
    <property type="match status" value="1"/>
</dbReference>
<dbReference type="PhylomeDB" id="Q6N0S9"/>
<protein>
    <submittedName>
        <fullName evidence="3">Possible RND efflux membrane fusion protein</fullName>
    </submittedName>
</protein>
<proteinExistence type="inferred from homology"/>
<dbReference type="EMBL" id="BX572608">
    <property type="protein sequence ID" value="CAE30122.1"/>
    <property type="molecule type" value="Genomic_DNA"/>
</dbReference>
<dbReference type="NCBIfam" id="TIGR01730">
    <property type="entry name" value="RND_mfp"/>
    <property type="match status" value="1"/>
</dbReference>
<dbReference type="Gene3D" id="2.40.50.100">
    <property type="match status" value="1"/>
</dbReference>
<feature type="domain" description="Multidrug resistance protein MdtA-like C-terminal permuted SH3" evidence="2">
    <location>
        <begin position="248"/>
        <end position="299"/>
    </location>
</feature>